<comment type="similarity">
    <text evidence="1 5">Belongs to the transferase hexapeptide repeat family.</text>
</comment>
<dbReference type="SUPFAM" id="SSF51161">
    <property type="entry name" value="Trimeric LpxA-like enzymes"/>
    <property type="match status" value="1"/>
</dbReference>
<dbReference type="InterPro" id="IPR001451">
    <property type="entry name" value="Hexapep"/>
</dbReference>
<keyword evidence="3" id="KW-0677">Repeat</keyword>
<dbReference type="PROSITE" id="PS00101">
    <property type="entry name" value="HEXAPEP_TRANSFERASES"/>
    <property type="match status" value="1"/>
</dbReference>
<dbReference type="SMART" id="SM01266">
    <property type="entry name" value="Mac"/>
    <property type="match status" value="1"/>
</dbReference>
<dbReference type="CDD" id="cd03357">
    <property type="entry name" value="LbH_MAT_GAT"/>
    <property type="match status" value="1"/>
</dbReference>
<evidence type="ECO:0000259" key="6">
    <source>
        <dbReference type="SMART" id="SM01266"/>
    </source>
</evidence>
<keyword evidence="2 5" id="KW-0808">Transferase</keyword>
<keyword evidence="4 5" id="KW-0012">Acyltransferase</keyword>
<keyword evidence="8" id="KW-1185">Reference proteome</keyword>
<dbReference type="InterPro" id="IPR011004">
    <property type="entry name" value="Trimer_LpxA-like_sf"/>
</dbReference>
<reference evidence="8" key="1">
    <citation type="journal article" date="2019" name="Int. J. Syst. Evol. Microbiol.">
        <title>The Global Catalogue of Microorganisms (GCM) 10K type strain sequencing project: providing services to taxonomists for standard genome sequencing and annotation.</title>
        <authorList>
            <consortium name="The Broad Institute Genomics Platform"/>
            <consortium name="The Broad Institute Genome Sequencing Center for Infectious Disease"/>
            <person name="Wu L."/>
            <person name="Ma J."/>
        </authorList>
    </citation>
    <scope>NUCLEOTIDE SEQUENCE [LARGE SCALE GENOMIC DNA]</scope>
    <source>
        <strain evidence="8">NBRC 110633</strain>
    </source>
</reference>
<proteinExistence type="inferred from homology"/>
<evidence type="ECO:0000256" key="2">
    <source>
        <dbReference type="ARBA" id="ARBA00022679"/>
    </source>
</evidence>
<dbReference type="Gene3D" id="2.160.10.10">
    <property type="entry name" value="Hexapeptide repeat proteins"/>
    <property type="match status" value="1"/>
</dbReference>
<comment type="caution">
    <text evidence="7">The sequence shown here is derived from an EMBL/GenBank/DDBJ whole genome shotgun (WGS) entry which is preliminary data.</text>
</comment>
<evidence type="ECO:0000256" key="3">
    <source>
        <dbReference type="ARBA" id="ARBA00022737"/>
    </source>
</evidence>
<name>A0ABQ5Y2R8_9VIBR</name>
<dbReference type="PANTHER" id="PTHR43017">
    <property type="entry name" value="GALACTOSIDE O-ACETYLTRANSFERASE"/>
    <property type="match status" value="1"/>
</dbReference>
<dbReference type="Pfam" id="PF00132">
    <property type="entry name" value="Hexapep"/>
    <property type="match status" value="1"/>
</dbReference>
<accession>A0ABQ5Y2R8</accession>
<dbReference type="InterPro" id="IPR024688">
    <property type="entry name" value="Mac_dom"/>
</dbReference>
<dbReference type="InterPro" id="IPR039369">
    <property type="entry name" value="LacA-like"/>
</dbReference>
<organism evidence="7 8">
    <name type="scientific">Vibrio hyugaensis</name>
    <dbReference type="NCBI Taxonomy" id="1534743"/>
    <lineage>
        <taxon>Bacteria</taxon>
        <taxon>Pseudomonadati</taxon>
        <taxon>Pseudomonadota</taxon>
        <taxon>Gammaproteobacteria</taxon>
        <taxon>Vibrionales</taxon>
        <taxon>Vibrionaceae</taxon>
        <taxon>Vibrio</taxon>
    </lineage>
</organism>
<evidence type="ECO:0000256" key="1">
    <source>
        <dbReference type="ARBA" id="ARBA00007274"/>
    </source>
</evidence>
<dbReference type="Pfam" id="PF12464">
    <property type="entry name" value="Mac"/>
    <property type="match status" value="1"/>
</dbReference>
<gene>
    <name evidence="7" type="primary">thgA1</name>
    <name evidence="7" type="ORF">GCM10007906_14360</name>
</gene>
<evidence type="ECO:0000313" key="7">
    <source>
        <dbReference type="EMBL" id="GLR03849.1"/>
    </source>
</evidence>
<dbReference type="InterPro" id="IPR018357">
    <property type="entry name" value="Hexapep_transf_CS"/>
</dbReference>
<dbReference type="EC" id="2.3.1.-" evidence="5"/>
<protein>
    <recommendedName>
        <fullName evidence="5">Acetyltransferase</fullName>
        <ecNumber evidence="5">2.3.1.-</ecNumber>
    </recommendedName>
</protein>
<dbReference type="RefSeq" id="WP_045401385.1">
    <property type="nucleotide sequence ID" value="NZ_BBLD01000044.1"/>
</dbReference>
<sequence length="211" mass="23675">MDKKTMLHSQKMYFCDDEELAAMQTQCLETLYDYNLSRPSESEKRGELLERLLASVGNNCYIEPPLRANWGCHTYVGDNVYANFNLTLVDDTYIYIGNHVMIGPNVTIATAGHPVDPDLRREVAQFNIPVRIGDNVWIGANSVVLPGVTIGENSVIGAGSVVTKDIPANVVAVGNPCRVLREIGQHDKEYYFKNRKLEQNMFNGQFEHSHP</sequence>
<evidence type="ECO:0000313" key="8">
    <source>
        <dbReference type="Proteomes" id="UP001156669"/>
    </source>
</evidence>
<dbReference type="EMBL" id="BSOE01000019">
    <property type="protein sequence ID" value="GLR03849.1"/>
    <property type="molecule type" value="Genomic_DNA"/>
</dbReference>
<evidence type="ECO:0000256" key="4">
    <source>
        <dbReference type="ARBA" id="ARBA00023315"/>
    </source>
</evidence>
<dbReference type="Proteomes" id="UP001156669">
    <property type="component" value="Unassembled WGS sequence"/>
</dbReference>
<feature type="domain" description="Maltose/galactoside acetyltransferase" evidence="6">
    <location>
        <begin position="4"/>
        <end position="58"/>
    </location>
</feature>
<dbReference type="PANTHER" id="PTHR43017:SF1">
    <property type="entry name" value="ACETYLTRANSFERASE YJL218W-RELATED"/>
    <property type="match status" value="1"/>
</dbReference>
<evidence type="ECO:0000256" key="5">
    <source>
        <dbReference type="RuleBase" id="RU367021"/>
    </source>
</evidence>